<sequence>MNYEAKLRELLRNLASAEQSLFIDASKGFIKILKSDSAPEVMRIYVTTSSDLIEIYQAWESHKDKPGFPHVLNLVAAIMKQRGSADISSTLNKFATMLIKEKMSDLYKELNSREGKRQNAALLLLASIVRRSLHFAGEVEKVFDYKLAGFTNLAKVRLRVKKEVEERRKSHSTRKAFVGFAMSFLEVGNPRLLKVMLSMKHKEMFSGVMRGLGNDDEETVVHILSTLRDRVLVQESLVPPSRRSVLFGSLTLEHLVNISGRFDFGDAPELAYNVLVMVCTNPENGLMPDSNRPGNLKRLVDLMKKLKATEIEYHKSLLLAIAKGRPSFGSAYLDEFPYSLEDLASDNWFAAISLAADVISSVSEGLSFGFVDKDKPPAFDSQNLQSVLKCIRPQPFTRLVINKGLLHIDSLVKHGALKFVVEALKLLDSLIKALENCARSNNQTKDSWQALKAEIQNGARMSLPDPQVLLSLLSPLHSHFKSFESTTKRKAEAEIESEHSVNVSKRLKSSAASEDVDILISGVNSSEIDLSGDGVVTESDGEQQSEENGSDIVSCIRDLWGLRKCSTTRKDLKDGDTYFFSKILESLAIYYRTMPMDMEGLSDVFKFLPNNPLSSPTILQQSLLELLNEHVSQFSKDATTIRTPPQMYKHLNPFIVWLLGSPAGETKEQAYALAKAAMLSTGAFDNNTREICAWFFFIPGHSGDHVYVEDTEAEIFQKLSSVIVSFLCDAVSTTGNNLYKYMELLKRYIYDSGGK</sequence>
<evidence type="ECO:0000259" key="1">
    <source>
        <dbReference type="Pfam" id="PF11707"/>
    </source>
</evidence>
<keyword evidence="3" id="KW-1185">Reference proteome</keyword>
<gene>
    <name evidence="2" type="ORF">MIMGU_mgv1a0000301mg</name>
</gene>
<dbReference type="Proteomes" id="UP000030748">
    <property type="component" value="Unassembled WGS sequence"/>
</dbReference>
<dbReference type="GO" id="GO:0000466">
    <property type="term" value="P:maturation of 5.8S rRNA from tricistronic rRNA transcript (SSU-rRNA, 5.8S rRNA, LSU-rRNA)"/>
    <property type="evidence" value="ECO:0000318"/>
    <property type="project" value="GO_Central"/>
</dbReference>
<dbReference type="InterPro" id="IPR016024">
    <property type="entry name" value="ARM-type_fold"/>
</dbReference>
<dbReference type="Pfam" id="PF11707">
    <property type="entry name" value="Npa1"/>
    <property type="match status" value="1"/>
</dbReference>
<dbReference type="EMBL" id="KI630443">
    <property type="protein sequence ID" value="EYU39622.1"/>
    <property type="molecule type" value="Genomic_DNA"/>
</dbReference>
<reference evidence="2 3" key="1">
    <citation type="journal article" date="2013" name="Proc. Natl. Acad. Sci. U.S.A.">
        <title>Fine-scale variation in meiotic recombination in Mimulus inferred from population shotgun sequencing.</title>
        <authorList>
            <person name="Hellsten U."/>
            <person name="Wright K.M."/>
            <person name="Jenkins J."/>
            <person name="Shu S."/>
            <person name="Yuan Y."/>
            <person name="Wessler S.R."/>
            <person name="Schmutz J."/>
            <person name="Willis J.H."/>
            <person name="Rokhsar D.S."/>
        </authorList>
    </citation>
    <scope>NUCLEOTIDE SEQUENCE [LARGE SCALE GENOMIC DNA]</scope>
    <source>
        <strain evidence="3">cv. DUN x IM62</strain>
    </source>
</reference>
<dbReference type="PANTHER" id="PTHR13500">
    <property type="entry name" value="NUCLEOLAR PRERIBOSOMAL-ASSOCIATED PROTEIN 1"/>
    <property type="match status" value="1"/>
</dbReference>
<dbReference type="STRING" id="4155.A0A022RGU4"/>
<feature type="domain" description="URB1 N-terminal" evidence="1">
    <location>
        <begin position="50"/>
        <end position="350"/>
    </location>
</feature>
<name>A0A022RGU4_ERYGU</name>
<dbReference type="SUPFAM" id="SSF48371">
    <property type="entry name" value="ARM repeat"/>
    <property type="match status" value="1"/>
</dbReference>
<protein>
    <recommendedName>
        <fullName evidence="1">URB1 N-terminal domain-containing protein</fullName>
    </recommendedName>
</protein>
<evidence type="ECO:0000313" key="3">
    <source>
        <dbReference type="Proteomes" id="UP000030748"/>
    </source>
</evidence>
<dbReference type="InterPro" id="IPR021714">
    <property type="entry name" value="URB1_N"/>
</dbReference>
<organism evidence="2 3">
    <name type="scientific">Erythranthe guttata</name>
    <name type="common">Yellow monkey flower</name>
    <name type="synonym">Mimulus guttatus</name>
    <dbReference type="NCBI Taxonomy" id="4155"/>
    <lineage>
        <taxon>Eukaryota</taxon>
        <taxon>Viridiplantae</taxon>
        <taxon>Streptophyta</taxon>
        <taxon>Embryophyta</taxon>
        <taxon>Tracheophyta</taxon>
        <taxon>Spermatophyta</taxon>
        <taxon>Magnoliopsida</taxon>
        <taxon>eudicotyledons</taxon>
        <taxon>Gunneridae</taxon>
        <taxon>Pentapetalae</taxon>
        <taxon>asterids</taxon>
        <taxon>lamiids</taxon>
        <taxon>Lamiales</taxon>
        <taxon>Phrymaceae</taxon>
        <taxon>Erythranthe</taxon>
    </lineage>
</organism>
<evidence type="ECO:0000313" key="2">
    <source>
        <dbReference type="EMBL" id="EYU39622.1"/>
    </source>
</evidence>
<dbReference type="PANTHER" id="PTHR13500:SF0">
    <property type="entry name" value="NUCLEOLAR PRE-RIBOSOMAL-ASSOCIATED PROTEIN 1"/>
    <property type="match status" value="1"/>
</dbReference>
<dbReference type="AlphaFoldDB" id="A0A022RGU4"/>
<dbReference type="GO" id="GO:0000463">
    <property type="term" value="P:maturation of LSU-rRNA from tricistronic rRNA transcript (SSU-rRNA, 5.8S rRNA, LSU-rRNA)"/>
    <property type="evidence" value="ECO:0000318"/>
    <property type="project" value="GO_Central"/>
</dbReference>
<proteinExistence type="predicted"/>
<accession>A0A022RGU4</accession>
<dbReference type="InterPro" id="IPR039844">
    <property type="entry name" value="URB1"/>
</dbReference>
<dbReference type="GO" id="GO:0005730">
    <property type="term" value="C:nucleolus"/>
    <property type="evidence" value="ECO:0000318"/>
    <property type="project" value="GO_Central"/>
</dbReference>
<feature type="non-terminal residue" evidence="2">
    <location>
        <position position="755"/>
    </location>
</feature>